<feature type="chain" id="PRO_5025527181" evidence="2">
    <location>
        <begin position="25"/>
        <end position="250"/>
    </location>
</feature>
<dbReference type="Pfam" id="PF11807">
    <property type="entry name" value="UstYa"/>
    <property type="match status" value="1"/>
</dbReference>
<feature type="signal peptide" evidence="2">
    <location>
        <begin position="1"/>
        <end position="24"/>
    </location>
</feature>
<dbReference type="PANTHER" id="PTHR33365">
    <property type="entry name" value="YALI0B05434P"/>
    <property type="match status" value="1"/>
</dbReference>
<dbReference type="EMBL" id="ML991805">
    <property type="protein sequence ID" value="KAF2233662.1"/>
    <property type="molecule type" value="Genomic_DNA"/>
</dbReference>
<protein>
    <submittedName>
        <fullName evidence="3">Uncharacterized protein</fullName>
    </submittedName>
</protein>
<sequence>MSRRRNLFIFVLLTLSLCCNLLLAIIVSRLGIKTTSEPSQHVCNTSSSEQSEPKSPYAGLERDYKIPFSWITDYSSGNEEAANELWEAISIDTGIIALSSEEITTKDLPQSQPFPWDTDMSIYLVEGYHNLHCLKNIHRSLVEFRNGLNQSRSWPHITHCVDALRQDIMCNADDTPRYSTQSKGKATGIGQYRRCRNWAKLEAWTKQHSSCFKFINETDDDLNNLERFKYCPPGSPYTEKVKQYFGDLVQ</sequence>
<comment type="similarity">
    <text evidence="1">Belongs to the ustYa family.</text>
</comment>
<proteinExistence type="inferred from homology"/>
<accession>A0A6A6H6M3</accession>
<dbReference type="GO" id="GO:0043386">
    <property type="term" value="P:mycotoxin biosynthetic process"/>
    <property type="evidence" value="ECO:0007669"/>
    <property type="project" value="InterPro"/>
</dbReference>
<dbReference type="PANTHER" id="PTHR33365:SF6">
    <property type="entry name" value="OXIDASE USTYA"/>
    <property type="match status" value="1"/>
</dbReference>
<evidence type="ECO:0000313" key="3">
    <source>
        <dbReference type="EMBL" id="KAF2233662.1"/>
    </source>
</evidence>
<keyword evidence="2" id="KW-0732">Signal</keyword>
<reference evidence="3" key="1">
    <citation type="journal article" date="2020" name="Stud. Mycol.">
        <title>101 Dothideomycetes genomes: a test case for predicting lifestyles and emergence of pathogens.</title>
        <authorList>
            <person name="Haridas S."/>
            <person name="Albert R."/>
            <person name="Binder M."/>
            <person name="Bloem J."/>
            <person name="Labutti K."/>
            <person name="Salamov A."/>
            <person name="Andreopoulos B."/>
            <person name="Baker S."/>
            <person name="Barry K."/>
            <person name="Bills G."/>
            <person name="Bluhm B."/>
            <person name="Cannon C."/>
            <person name="Castanera R."/>
            <person name="Culley D."/>
            <person name="Daum C."/>
            <person name="Ezra D."/>
            <person name="Gonzalez J."/>
            <person name="Henrissat B."/>
            <person name="Kuo A."/>
            <person name="Liang C."/>
            <person name="Lipzen A."/>
            <person name="Lutzoni F."/>
            <person name="Magnuson J."/>
            <person name="Mondo S."/>
            <person name="Nolan M."/>
            <person name="Ohm R."/>
            <person name="Pangilinan J."/>
            <person name="Park H.-J."/>
            <person name="Ramirez L."/>
            <person name="Alfaro M."/>
            <person name="Sun H."/>
            <person name="Tritt A."/>
            <person name="Yoshinaga Y."/>
            <person name="Zwiers L.-H."/>
            <person name="Turgeon B."/>
            <person name="Goodwin S."/>
            <person name="Spatafora J."/>
            <person name="Crous P."/>
            <person name="Grigoriev I."/>
        </authorList>
    </citation>
    <scope>NUCLEOTIDE SEQUENCE</scope>
    <source>
        <strain evidence="3">Tuck. ex Michener</strain>
    </source>
</reference>
<name>A0A6A6H6M3_VIRVR</name>
<dbReference type="AlphaFoldDB" id="A0A6A6H6M3"/>
<gene>
    <name evidence="3" type="ORF">EV356DRAFT_468244</name>
</gene>
<keyword evidence="4" id="KW-1185">Reference proteome</keyword>
<organism evidence="3 4">
    <name type="scientific">Viridothelium virens</name>
    <name type="common">Speckled blister lichen</name>
    <name type="synonym">Trypethelium virens</name>
    <dbReference type="NCBI Taxonomy" id="1048519"/>
    <lineage>
        <taxon>Eukaryota</taxon>
        <taxon>Fungi</taxon>
        <taxon>Dikarya</taxon>
        <taxon>Ascomycota</taxon>
        <taxon>Pezizomycotina</taxon>
        <taxon>Dothideomycetes</taxon>
        <taxon>Dothideomycetes incertae sedis</taxon>
        <taxon>Trypetheliales</taxon>
        <taxon>Trypetheliaceae</taxon>
        <taxon>Viridothelium</taxon>
    </lineage>
</organism>
<evidence type="ECO:0000313" key="4">
    <source>
        <dbReference type="Proteomes" id="UP000800092"/>
    </source>
</evidence>
<dbReference type="InterPro" id="IPR021765">
    <property type="entry name" value="UstYa-like"/>
</dbReference>
<evidence type="ECO:0000256" key="1">
    <source>
        <dbReference type="ARBA" id="ARBA00035112"/>
    </source>
</evidence>
<dbReference type="Proteomes" id="UP000800092">
    <property type="component" value="Unassembled WGS sequence"/>
</dbReference>
<dbReference type="OrthoDB" id="3687641at2759"/>
<evidence type="ECO:0000256" key="2">
    <source>
        <dbReference type="SAM" id="SignalP"/>
    </source>
</evidence>